<gene>
    <name evidence="8" type="ORF">OSTQU699_LOCUS4394</name>
</gene>
<dbReference type="Proteomes" id="UP000708148">
    <property type="component" value="Unassembled WGS sequence"/>
</dbReference>
<evidence type="ECO:0000256" key="1">
    <source>
        <dbReference type="ARBA" id="ARBA00004138"/>
    </source>
</evidence>
<dbReference type="GO" id="GO:1904158">
    <property type="term" value="P:axonemal central apparatus assembly"/>
    <property type="evidence" value="ECO:0007669"/>
    <property type="project" value="TreeGrafter"/>
</dbReference>
<dbReference type="Pfam" id="PF14874">
    <property type="entry name" value="PapD-like"/>
    <property type="match status" value="1"/>
</dbReference>
<proteinExistence type="predicted"/>
<evidence type="ECO:0000256" key="3">
    <source>
        <dbReference type="ARBA" id="ARBA00022490"/>
    </source>
</evidence>
<keyword evidence="4" id="KW-0969">Cilium</keyword>
<comment type="subcellular location">
    <subcellularLocation>
        <location evidence="1">Cell projection</location>
        <location evidence="1">Cilium</location>
    </subcellularLocation>
    <subcellularLocation>
        <location evidence="2">Cytoplasm</location>
    </subcellularLocation>
</comment>
<evidence type="ECO:0000259" key="7">
    <source>
        <dbReference type="Pfam" id="PF22544"/>
    </source>
</evidence>
<keyword evidence="5" id="KW-0966">Cell projection</keyword>
<evidence type="ECO:0000256" key="2">
    <source>
        <dbReference type="ARBA" id="ARBA00004496"/>
    </source>
</evidence>
<evidence type="ECO:0000313" key="9">
    <source>
        <dbReference type="Proteomes" id="UP000708148"/>
    </source>
</evidence>
<evidence type="ECO:0000313" key="8">
    <source>
        <dbReference type="EMBL" id="CAD7699035.1"/>
    </source>
</evidence>
<keyword evidence="3" id="KW-0963">Cytoplasm</keyword>
<organism evidence="8 9">
    <name type="scientific">Ostreobium quekettii</name>
    <dbReference type="NCBI Taxonomy" id="121088"/>
    <lineage>
        <taxon>Eukaryota</taxon>
        <taxon>Viridiplantae</taxon>
        <taxon>Chlorophyta</taxon>
        <taxon>core chlorophytes</taxon>
        <taxon>Ulvophyceae</taxon>
        <taxon>TCBD clade</taxon>
        <taxon>Bryopsidales</taxon>
        <taxon>Ostreobineae</taxon>
        <taxon>Ostreobiaceae</taxon>
        <taxon>Ostreobium</taxon>
    </lineage>
</organism>
<sequence length="1500" mass="166899">MSVDYVVEFRPESQEDYFYDIVVCTEREKYIVPVTAVGQRPALDFPDVIDFGQCPLKISATRSMLVTNVGGKSAKFDLFTDAPFSVDPRQGTLAPGESLRCSVEFNPRIAGAAGADLHIAYDYGETIFSQLTGFGHQIDVAALQEVVEVLPTYVTKMSQKSFKVMNRSDVIVAFSVRGARVPEDEASATDAKLMSLGGSLDTLEIAEECSTAEDGDMDAESILSDRQANASRIFSLETKRIRLEKMFFRDENFSIHPLEGAIPPGSQVEITVEFRPTFAKDYEKKVFVEVQGRKDRLPVTIKARGLGPEAVFSYDMLDVGDTFINTTHQYEVELQNRGKIDARFRLTPPHTEFGSKFNFHPSSGSLDAGEVCTIKVKLLSNLLGDFDETFHWDILSSSRPLLLQFKGRVVGPSFTINVSTLDYGVVSYGFRYSKEVTLENTSQIPVKFSWRLNEDDEASPEFQMVPQTGRVLPNGKQTTRVNLVSRRIEKYERELLLDIPDVGRGLAVIPLFAECAVPKIEIETDILDFGECFVRYEFKRSLKLLNPSNLPAKFEVMQQDAHSRNLAAFSARPDSGGVPAQGHQTLEFSLATSRLGRIQLPVRVQIVGSRNPPLEFAIEAKSVGPKVHVDVFKDEMEPGATASRSTGGGLSIDFGKVHVLEDHGVWISVHNTSLIPAEFKTFIEGKDSVFKIDRRSGVLEPQEKAKLKVTTNLDMDKKFKDTLHILVTEGADIDMQLQATGIGSTVVCKEIESGLVDFGNQFSGRSFSKNILVCNMDRRPVTLQWTNETAEAARKRATKTKKLGERPSSGSSKHSQADGPPEEEQIYYASPEKTTIGAKQTTVVTIEGITMTTGIIEERLVCRGGVTNAGKGNSKGSCSSSNIVFDVVAQADVAAPLLEFPDRELRFVYYYEKDVHPQIMRKDVAIRNVSKLPLTLFLRTQSPFQLSSDSLVLSPNEEKSLVATFDPSYRGDLESAVARSRVNVTCADTNYQKDGFELVGEVHRPNLKFETTRIDYGSVLTDTCRRVTLAVTNVSSLDVIYHWMFLEGDAERGTRLTGARVVFRSSLIRFNIEPDNISLGAQPYDRAIEREITLHNQGKVPFDFNVIKSHLTYGWMVESIPEKGRVGAGQRDTLKLKIKAGLPEKFQEKVYIEVAHFDPTPITFSVEGVYPYIYLSLPRHKTHSFSQYLEEAKKRLIQAGPKPNSSPKGARSNISRPSPPSKATRSPTAKERPPSASTIRSKVPTAVATSSSARMPKNPLYDLGYTKADWESEADRLQLHRDLLIRASKKEDKLMAAAMGCESPEMSVPPKEEAAQNDKNALNVDEKKQVSFQFNKHYLDSFGLSIDPEAILKLAEFDSVDMTLTMHTSKPQVTHGPLEATFPVEVKQGPAVMITVKAYIMTPDLKISSDALDFGMVQSGHCKIMTVQLTNPKHVPCEWCIKRPMEGNKAKDWDFFRCSPNEGTLEFSESINVKVRLRGLRFHGAAVARIRAVERHRSIS</sequence>
<feature type="region of interest" description="Disordered" evidence="6">
    <location>
        <begin position="785"/>
        <end position="822"/>
    </location>
</feature>
<dbReference type="InterPro" id="IPR033305">
    <property type="entry name" value="Hydin-like"/>
</dbReference>
<dbReference type="GO" id="GO:0003341">
    <property type="term" value="P:cilium movement"/>
    <property type="evidence" value="ECO:0007669"/>
    <property type="project" value="TreeGrafter"/>
</dbReference>
<dbReference type="InterPro" id="IPR053879">
    <property type="entry name" value="HYDIN_VesB_CFA65-like_Ig"/>
</dbReference>
<dbReference type="PANTHER" id="PTHR23053">
    <property type="entry name" value="DLEC1 DELETED IN LUNG AND ESOPHAGEAL CANCER 1"/>
    <property type="match status" value="1"/>
</dbReference>
<evidence type="ECO:0000256" key="5">
    <source>
        <dbReference type="ARBA" id="ARBA00023273"/>
    </source>
</evidence>
<feature type="domain" description="HYDIN/VesB/CFA65-like Ig-like" evidence="7">
    <location>
        <begin position="41"/>
        <end position="133"/>
    </location>
</feature>
<feature type="compositionally biased region" description="Polar residues" evidence="6">
    <location>
        <begin position="1203"/>
        <end position="1227"/>
    </location>
</feature>
<name>A0A8S1IZ04_9CHLO</name>
<comment type="caution">
    <text evidence="8">The sequence shown here is derived from an EMBL/GenBank/DDBJ whole genome shotgun (WGS) entry which is preliminary data.</text>
</comment>
<dbReference type="PANTHER" id="PTHR23053:SF0">
    <property type="entry name" value="HYDROCEPHALUS-INDUCING PROTEIN HOMOLOG"/>
    <property type="match status" value="1"/>
</dbReference>
<evidence type="ECO:0000256" key="6">
    <source>
        <dbReference type="SAM" id="MobiDB-lite"/>
    </source>
</evidence>
<protein>
    <recommendedName>
        <fullName evidence="7">HYDIN/VesB/CFA65-like Ig-like domain-containing protein</fullName>
    </recommendedName>
</protein>
<dbReference type="NCBIfam" id="NF012200">
    <property type="entry name" value="choice_anch_D"/>
    <property type="match status" value="1"/>
</dbReference>
<dbReference type="GO" id="GO:0005930">
    <property type="term" value="C:axoneme"/>
    <property type="evidence" value="ECO:0007669"/>
    <property type="project" value="TreeGrafter"/>
</dbReference>
<dbReference type="EMBL" id="CAJHUC010000944">
    <property type="protein sequence ID" value="CAD7699035.1"/>
    <property type="molecule type" value="Genomic_DNA"/>
</dbReference>
<reference evidence="8" key="1">
    <citation type="submission" date="2020-12" db="EMBL/GenBank/DDBJ databases">
        <authorList>
            <person name="Iha C."/>
        </authorList>
    </citation>
    <scope>NUCLEOTIDE SEQUENCE</scope>
</reference>
<keyword evidence="9" id="KW-1185">Reference proteome</keyword>
<evidence type="ECO:0000256" key="4">
    <source>
        <dbReference type="ARBA" id="ARBA00023069"/>
    </source>
</evidence>
<dbReference type="InterPro" id="IPR013783">
    <property type="entry name" value="Ig-like_fold"/>
</dbReference>
<dbReference type="Gene3D" id="2.60.40.10">
    <property type="entry name" value="Immunoglobulins"/>
    <property type="match status" value="9"/>
</dbReference>
<dbReference type="OrthoDB" id="442692at2759"/>
<feature type="region of interest" description="Disordered" evidence="6">
    <location>
        <begin position="1198"/>
        <end position="1253"/>
    </location>
</feature>
<feature type="domain" description="HYDIN/VesB/CFA65-like Ig-like" evidence="7">
    <location>
        <begin position="518"/>
        <end position="608"/>
    </location>
</feature>
<feature type="domain" description="HYDIN/VesB/CFA65-like Ig-like" evidence="7">
    <location>
        <begin position="312"/>
        <end position="407"/>
    </location>
</feature>
<dbReference type="Pfam" id="PF22544">
    <property type="entry name" value="HYDIN_VesB_CFA65-like_Ig"/>
    <property type="match status" value="3"/>
</dbReference>
<accession>A0A8S1IZ04</accession>